<dbReference type="InterPro" id="IPR036162">
    <property type="entry name" value="Resolvase-like_N_sf"/>
</dbReference>
<feature type="active site" description="O-(5'-phospho-DNA)-serine intermediate" evidence="4 5">
    <location>
        <position position="16"/>
    </location>
</feature>
<reference evidence="8 9" key="1">
    <citation type="journal article" date="2016" name="Nat. Commun.">
        <title>Thousands of microbial genomes shed light on interconnected biogeochemical processes in an aquifer system.</title>
        <authorList>
            <person name="Anantharaman K."/>
            <person name="Brown C.T."/>
            <person name="Hug L.A."/>
            <person name="Sharon I."/>
            <person name="Castelle C.J."/>
            <person name="Probst A.J."/>
            <person name="Thomas B.C."/>
            <person name="Singh A."/>
            <person name="Wilkins M.J."/>
            <person name="Karaoz U."/>
            <person name="Brodie E.L."/>
            <person name="Williams K.H."/>
            <person name="Hubbard S.S."/>
            <person name="Banfield J.F."/>
        </authorList>
    </citation>
    <scope>NUCLEOTIDE SEQUENCE [LARGE SCALE GENOMIC DNA]</scope>
</reference>
<dbReference type="InterPro" id="IPR006118">
    <property type="entry name" value="Recombinase_CS"/>
</dbReference>
<dbReference type="GO" id="GO:0000150">
    <property type="term" value="F:DNA strand exchange activity"/>
    <property type="evidence" value="ECO:0007669"/>
    <property type="project" value="InterPro"/>
</dbReference>
<feature type="domain" description="Recombinase" evidence="7">
    <location>
        <begin position="163"/>
        <end position="307"/>
    </location>
</feature>
<dbReference type="GO" id="GO:0003677">
    <property type="term" value="F:DNA binding"/>
    <property type="evidence" value="ECO:0007669"/>
    <property type="project" value="UniProtKB-KW"/>
</dbReference>
<dbReference type="SMART" id="SM00857">
    <property type="entry name" value="Resolvase"/>
    <property type="match status" value="1"/>
</dbReference>
<dbReference type="GO" id="GO:0015074">
    <property type="term" value="P:DNA integration"/>
    <property type="evidence" value="ECO:0007669"/>
    <property type="project" value="UniProtKB-KW"/>
</dbReference>
<dbReference type="InterPro" id="IPR006119">
    <property type="entry name" value="Resolv_N"/>
</dbReference>
<dbReference type="PANTHER" id="PTHR30461">
    <property type="entry name" value="DNA-INVERTASE FROM LAMBDOID PROPHAGE"/>
    <property type="match status" value="1"/>
</dbReference>
<gene>
    <name evidence="8" type="ORF">A2572_02515</name>
</gene>
<dbReference type="CDD" id="cd00338">
    <property type="entry name" value="Ser_Recombinase"/>
    <property type="match status" value="1"/>
</dbReference>
<proteinExistence type="predicted"/>
<sequence>MITVFGLNSGLYARVSTSNQEDQGTIESQISEIQERIRLDGNFINQENIYVDDGWTGEVLQRPGLDKMRDAVREGRFDVLYVYDRGRLSRVFAYQEIIIEEINNKGIKFVTLKDVEATTPEGKVMQAMQGVFHEYERVKIAERFRRGKLYKANHGILINGQAPYGYTYIPKTSSTVAKIVINDEEAEVVKMIYKWVGIEQISLREVRKKLFEMEILPKRAKQKIWTSGPLCRLLRNETYVTGFVYYNKLEAIVARNPKNKGIYKKVKRTSRRVRPREEWIPFEVPKIIEDEWLFQKVQSVLTNNLKFASKNRKHDYLLSGLVYCACGAKRIGDGCNSNNGHHYYRCAQRIYKYPLESKCRVPGVNAVLLDGMLWSELKGFLSDPVALKTQAIRWVEANKHKADGLGSEAASIESKIEGIRIEEMRFAKAYGSGSLDFEQFSLLAGELKQKRVSFQAKLKEINTGIKTDRVLNGDEISRLCTYAKEVLAELGIEDKKRLVHDIIEKVIINDSGEVSVFGNLPEFSQKVGYVTESRDSWVAKRREVDAF</sequence>
<evidence type="ECO:0000256" key="3">
    <source>
        <dbReference type="ARBA" id="ARBA00023172"/>
    </source>
</evidence>
<dbReference type="AlphaFoldDB" id="A0A1F5FPE4"/>
<evidence type="ECO:0000256" key="4">
    <source>
        <dbReference type="PIRSR" id="PIRSR606118-50"/>
    </source>
</evidence>
<dbReference type="Gene3D" id="3.90.1750.20">
    <property type="entry name" value="Putative Large Serine Recombinase, Chain B, Domain 2"/>
    <property type="match status" value="1"/>
</dbReference>
<accession>A0A1F5FPE4</accession>
<organism evidence="8 9">
    <name type="scientific">Candidatus Collierbacteria bacterium RIFOXYD1_FULL_40_9</name>
    <dbReference type="NCBI Taxonomy" id="1817731"/>
    <lineage>
        <taxon>Bacteria</taxon>
        <taxon>Candidatus Collieribacteriota</taxon>
    </lineage>
</organism>
<dbReference type="InterPro" id="IPR038109">
    <property type="entry name" value="DNA_bind_recomb_sf"/>
</dbReference>
<dbReference type="InterPro" id="IPR050639">
    <property type="entry name" value="SSR_resolvase"/>
</dbReference>
<evidence type="ECO:0000313" key="8">
    <source>
        <dbReference type="EMBL" id="OGD81479.1"/>
    </source>
</evidence>
<dbReference type="PROSITE" id="PS00397">
    <property type="entry name" value="RECOMBINASES_1"/>
    <property type="match status" value="1"/>
</dbReference>
<dbReference type="SUPFAM" id="SSF53041">
    <property type="entry name" value="Resolvase-like"/>
    <property type="match status" value="1"/>
</dbReference>
<evidence type="ECO:0008006" key="10">
    <source>
        <dbReference type="Google" id="ProtNLM"/>
    </source>
</evidence>
<evidence type="ECO:0000259" key="7">
    <source>
        <dbReference type="PROSITE" id="PS51737"/>
    </source>
</evidence>
<keyword evidence="3" id="KW-0233">DNA recombination</keyword>
<dbReference type="InterPro" id="IPR025827">
    <property type="entry name" value="Zn_ribbon_recom_dom"/>
</dbReference>
<dbReference type="Pfam" id="PF07508">
    <property type="entry name" value="Recombinase"/>
    <property type="match status" value="1"/>
</dbReference>
<dbReference type="Proteomes" id="UP000179237">
    <property type="component" value="Unassembled WGS sequence"/>
</dbReference>
<feature type="domain" description="Resolvase/invertase-type recombinase catalytic" evidence="6">
    <location>
        <begin position="8"/>
        <end position="155"/>
    </location>
</feature>
<dbReference type="PANTHER" id="PTHR30461:SF23">
    <property type="entry name" value="DNA RECOMBINASE-RELATED"/>
    <property type="match status" value="1"/>
</dbReference>
<comment type="caution">
    <text evidence="8">The sequence shown here is derived from an EMBL/GenBank/DDBJ whole genome shotgun (WGS) entry which is preliminary data.</text>
</comment>
<evidence type="ECO:0000256" key="2">
    <source>
        <dbReference type="ARBA" id="ARBA00023125"/>
    </source>
</evidence>
<evidence type="ECO:0000313" key="9">
    <source>
        <dbReference type="Proteomes" id="UP000179237"/>
    </source>
</evidence>
<dbReference type="InterPro" id="IPR011109">
    <property type="entry name" value="DNA_bind_recombinase_dom"/>
</dbReference>
<keyword evidence="1" id="KW-0229">DNA integration</keyword>
<dbReference type="Gene3D" id="3.40.50.1390">
    <property type="entry name" value="Resolvase, N-terminal catalytic domain"/>
    <property type="match status" value="1"/>
</dbReference>
<dbReference type="EMBL" id="MFAQ01000043">
    <property type="protein sequence ID" value="OGD81479.1"/>
    <property type="molecule type" value="Genomic_DNA"/>
</dbReference>
<dbReference type="PROSITE" id="PS51736">
    <property type="entry name" value="RECOMBINASES_3"/>
    <property type="match status" value="1"/>
</dbReference>
<dbReference type="PROSITE" id="PS51737">
    <property type="entry name" value="RECOMBINASE_DNA_BIND"/>
    <property type="match status" value="1"/>
</dbReference>
<dbReference type="Pfam" id="PF13408">
    <property type="entry name" value="Zn_ribbon_recom"/>
    <property type="match status" value="1"/>
</dbReference>
<keyword evidence="2" id="KW-0238">DNA-binding</keyword>
<protein>
    <recommendedName>
        <fullName evidence="10">Recombinase family protein</fullName>
    </recommendedName>
</protein>
<evidence type="ECO:0000256" key="1">
    <source>
        <dbReference type="ARBA" id="ARBA00022908"/>
    </source>
</evidence>
<evidence type="ECO:0000256" key="5">
    <source>
        <dbReference type="PROSITE-ProRule" id="PRU10137"/>
    </source>
</evidence>
<dbReference type="Pfam" id="PF00239">
    <property type="entry name" value="Resolvase"/>
    <property type="match status" value="1"/>
</dbReference>
<name>A0A1F5FPE4_9BACT</name>
<evidence type="ECO:0000259" key="6">
    <source>
        <dbReference type="PROSITE" id="PS51736"/>
    </source>
</evidence>